<dbReference type="AlphaFoldDB" id="L8GPM1"/>
<dbReference type="EMBL" id="KB008073">
    <property type="protein sequence ID" value="ELR14071.1"/>
    <property type="molecule type" value="Genomic_DNA"/>
</dbReference>
<evidence type="ECO:0000256" key="2">
    <source>
        <dbReference type="ARBA" id="ARBA00022737"/>
    </source>
</evidence>
<dbReference type="Pfam" id="PF24681">
    <property type="entry name" value="Kelch_KLHDC2_KLHL20_DRC7"/>
    <property type="match status" value="3"/>
</dbReference>
<dbReference type="InterPro" id="IPR011333">
    <property type="entry name" value="SKP1/BTB/POZ_sf"/>
</dbReference>
<keyword evidence="1" id="KW-0880">Kelch repeat</keyword>
<dbReference type="PANTHER" id="PTHR46093:SF18">
    <property type="entry name" value="FIBRONECTIN TYPE-III DOMAIN-CONTAINING PROTEIN"/>
    <property type="match status" value="1"/>
</dbReference>
<proteinExistence type="predicted"/>
<name>L8GPM1_ACACF</name>
<dbReference type="CDD" id="cd18186">
    <property type="entry name" value="BTB_POZ_ZBTB_KLHL-like"/>
    <property type="match status" value="1"/>
</dbReference>
<dbReference type="SMART" id="SM00612">
    <property type="entry name" value="Kelch"/>
    <property type="match status" value="2"/>
</dbReference>
<evidence type="ECO:0000256" key="1">
    <source>
        <dbReference type="ARBA" id="ARBA00022441"/>
    </source>
</evidence>
<dbReference type="PROSITE" id="PS50097">
    <property type="entry name" value="BTB"/>
    <property type="match status" value="2"/>
</dbReference>
<evidence type="ECO:0000313" key="6">
    <source>
        <dbReference type="Proteomes" id="UP000011083"/>
    </source>
</evidence>
<dbReference type="GeneID" id="14914649"/>
<dbReference type="Proteomes" id="UP000011083">
    <property type="component" value="Unassembled WGS sequence"/>
</dbReference>
<dbReference type="InterPro" id="IPR006652">
    <property type="entry name" value="Kelch_1"/>
</dbReference>
<protein>
    <submittedName>
        <fullName evidence="5">BTB/POZ domain containing protein</fullName>
    </submittedName>
</protein>
<sequence>MEAEVAQSRWVSVTHASMTARIGSEEAGAGGAVWQWLKPEVVSKKAAPGGGGGTTRAQELDAWRSTRRADAGVKGTPPSVRMAHTASALGTSGSEVLVFGGLSDTHRTLRDAFLLNTKTWEWTSVEPASEQCPAARAYHTASVISGNRTVDLELNAVDVFDLTTKTWTSVATTVSPRKQPDSRAAEATPQADDFPQRRSGHAAVVLKGDRILISGGTNKTMVQDRCFWVLHTSTDPKKPWRWEAIDVGTQYPEPRFGHTLVSVNDTSVLLFGGKDYKYTFDDVRLISPDFKEMDFLEPAADSFPVPSLFGHSAQQVGSQMVVIGGKAFNSSSTEIYVFDLHHRTWKRQATSANPENYLPRYYHACCVFGGNKILMFGGYDLDWGCQNDMAILETGIVTSGLVTDLSRLLKQGTLSDMTIRVRSSSPAQDHQIAAHRALVAARCPSLFELASSGPHDERGCVVDVEGDPEAWTHFVHFLYTGLFADRSGDDAAFAEECGRSQVKKSLTTDDTEVVAQLLDINARHPVVGLADLLVESKGGAPRRVLPEREVIHSETLPPLVNALHDMLKQERQQKQQKAKLQDITLKLQQNGGDAPARSAHRFMLAARSEYFRAMLRFDGHESNEEVRLLELSENVSPQALDVILAFLYTDRVDVGHLEVDEALELVGVANEYLLGELKLFVERFVISSKAVDEENVFFVLDTSEHFDAHELRYHCVGLLAQSTNTSAEFNQQLAALPPHLQAAIRERQD</sequence>
<evidence type="ECO:0000256" key="3">
    <source>
        <dbReference type="SAM" id="MobiDB-lite"/>
    </source>
</evidence>
<keyword evidence="2" id="KW-0677">Repeat</keyword>
<evidence type="ECO:0000313" key="5">
    <source>
        <dbReference type="EMBL" id="ELR14071.1"/>
    </source>
</evidence>
<dbReference type="InterPro" id="IPR015915">
    <property type="entry name" value="Kelch-typ_b-propeller"/>
</dbReference>
<dbReference type="OMA" id="ENYLPRY"/>
<gene>
    <name evidence="5" type="ORF">ACA1_366940</name>
</gene>
<dbReference type="SUPFAM" id="SSF117281">
    <property type="entry name" value="Kelch motif"/>
    <property type="match status" value="2"/>
</dbReference>
<organism evidence="5 6">
    <name type="scientific">Acanthamoeba castellanii (strain ATCC 30010 / Neff)</name>
    <dbReference type="NCBI Taxonomy" id="1257118"/>
    <lineage>
        <taxon>Eukaryota</taxon>
        <taxon>Amoebozoa</taxon>
        <taxon>Discosea</taxon>
        <taxon>Longamoebia</taxon>
        <taxon>Centramoebida</taxon>
        <taxon>Acanthamoebidae</taxon>
        <taxon>Acanthamoeba</taxon>
    </lineage>
</organism>
<dbReference type="InterPro" id="IPR000210">
    <property type="entry name" value="BTB/POZ_dom"/>
</dbReference>
<evidence type="ECO:0000259" key="4">
    <source>
        <dbReference type="PROSITE" id="PS50097"/>
    </source>
</evidence>
<feature type="domain" description="BTB" evidence="4">
    <location>
        <begin position="415"/>
        <end position="481"/>
    </location>
</feature>
<feature type="region of interest" description="Disordered" evidence="3">
    <location>
        <begin position="173"/>
        <end position="198"/>
    </location>
</feature>
<dbReference type="Pfam" id="PF00651">
    <property type="entry name" value="BTB"/>
    <property type="match status" value="2"/>
</dbReference>
<dbReference type="Gene3D" id="2.120.10.80">
    <property type="entry name" value="Kelch-type beta propeller"/>
    <property type="match status" value="2"/>
</dbReference>
<dbReference type="SUPFAM" id="SSF54695">
    <property type="entry name" value="POZ domain"/>
    <property type="match status" value="2"/>
</dbReference>
<dbReference type="OrthoDB" id="5771911at2759"/>
<feature type="domain" description="BTB" evidence="4">
    <location>
        <begin position="581"/>
        <end position="656"/>
    </location>
</feature>
<dbReference type="VEuPathDB" id="AmoebaDB:ACA1_366940"/>
<keyword evidence="6" id="KW-1185">Reference proteome</keyword>
<dbReference type="Gene3D" id="3.30.710.10">
    <property type="entry name" value="Potassium Channel Kv1.1, Chain A"/>
    <property type="match status" value="2"/>
</dbReference>
<reference evidence="5 6" key="1">
    <citation type="journal article" date="2013" name="Genome Biol.">
        <title>Genome of Acanthamoeba castellanii highlights extensive lateral gene transfer and early evolution of tyrosine kinase signaling.</title>
        <authorList>
            <person name="Clarke M."/>
            <person name="Lohan A.J."/>
            <person name="Liu B."/>
            <person name="Lagkouvardos I."/>
            <person name="Roy S."/>
            <person name="Zafar N."/>
            <person name="Bertelli C."/>
            <person name="Schilde C."/>
            <person name="Kianianmomeni A."/>
            <person name="Burglin T.R."/>
            <person name="Frech C."/>
            <person name="Turcotte B."/>
            <person name="Kopec K.O."/>
            <person name="Synnott J.M."/>
            <person name="Choo C."/>
            <person name="Paponov I."/>
            <person name="Finkler A."/>
            <person name="Soon Heng Tan C."/>
            <person name="Hutchins A.P."/>
            <person name="Weinmeier T."/>
            <person name="Rattei T."/>
            <person name="Chu J.S."/>
            <person name="Gimenez G."/>
            <person name="Irimia M."/>
            <person name="Rigden D.J."/>
            <person name="Fitzpatrick D.A."/>
            <person name="Lorenzo-Morales J."/>
            <person name="Bateman A."/>
            <person name="Chiu C.H."/>
            <person name="Tang P."/>
            <person name="Hegemann P."/>
            <person name="Fromm H."/>
            <person name="Raoult D."/>
            <person name="Greub G."/>
            <person name="Miranda-Saavedra D."/>
            <person name="Chen N."/>
            <person name="Nash P."/>
            <person name="Ginger M.L."/>
            <person name="Horn M."/>
            <person name="Schaap P."/>
            <person name="Caler L."/>
            <person name="Loftus B."/>
        </authorList>
    </citation>
    <scope>NUCLEOTIDE SEQUENCE [LARGE SCALE GENOMIC DNA]</scope>
    <source>
        <strain evidence="5 6">Neff</strain>
    </source>
</reference>
<dbReference type="KEGG" id="acan:ACA1_366940"/>
<dbReference type="STRING" id="1257118.L8GPM1"/>
<dbReference type="SMART" id="SM00225">
    <property type="entry name" value="BTB"/>
    <property type="match status" value="1"/>
</dbReference>
<accession>L8GPM1</accession>
<dbReference type="RefSeq" id="XP_004336084.1">
    <property type="nucleotide sequence ID" value="XM_004336036.1"/>
</dbReference>
<dbReference type="PANTHER" id="PTHR46093">
    <property type="entry name" value="ACYL-COA-BINDING DOMAIN-CONTAINING PROTEIN 5"/>
    <property type="match status" value="1"/>
</dbReference>